<dbReference type="GO" id="GO:0051302">
    <property type="term" value="P:regulation of cell division"/>
    <property type="evidence" value="ECO:0007669"/>
    <property type="project" value="InterPro"/>
</dbReference>
<comment type="function">
    <text evidence="5 6">Cell division inhibitor that blocks the formation of polar Z ring septums. Rapidly oscillates between the poles of the cell to destabilize FtsZ filaments that have formed before they mature into polar Z rings. Prevents FtsZ polymerization.</text>
</comment>
<organism evidence="9">
    <name type="scientific">Pseudothermotoga hypogea</name>
    <dbReference type="NCBI Taxonomy" id="57487"/>
    <lineage>
        <taxon>Bacteria</taxon>
        <taxon>Thermotogati</taxon>
        <taxon>Thermotogota</taxon>
        <taxon>Thermotogae</taxon>
        <taxon>Thermotogales</taxon>
        <taxon>Thermotogaceae</taxon>
        <taxon>Pseudothermotoga</taxon>
    </lineage>
</organism>
<reference evidence="9" key="1">
    <citation type="journal article" date="2020" name="mSystems">
        <title>Genome- and Community-Level Interaction Insights into Carbon Utilization and Element Cycling Functions of Hydrothermarchaeota in Hydrothermal Sediment.</title>
        <authorList>
            <person name="Zhou Z."/>
            <person name="Liu Y."/>
            <person name="Xu W."/>
            <person name="Pan J."/>
            <person name="Luo Z.H."/>
            <person name="Li M."/>
        </authorList>
    </citation>
    <scope>NUCLEOTIDE SEQUENCE [LARGE SCALE GENOMIC DNA]</scope>
    <source>
        <strain evidence="9">SpSt-86</strain>
    </source>
</reference>
<name>A0A832I724_9THEM</name>
<comment type="similarity">
    <text evidence="1 6">Belongs to the MinC family.</text>
</comment>
<evidence type="ECO:0000256" key="1">
    <source>
        <dbReference type="ARBA" id="ARBA00006291"/>
    </source>
</evidence>
<dbReference type="GO" id="GO:0000917">
    <property type="term" value="P:division septum assembly"/>
    <property type="evidence" value="ECO:0007669"/>
    <property type="project" value="UniProtKB-KW"/>
</dbReference>
<evidence type="ECO:0000256" key="5">
    <source>
        <dbReference type="ARBA" id="ARBA00025606"/>
    </source>
</evidence>
<dbReference type="NCBIfam" id="TIGR01222">
    <property type="entry name" value="minC"/>
    <property type="match status" value="1"/>
</dbReference>
<evidence type="ECO:0000259" key="8">
    <source>
        <dbReference type="Pfam" id="PF05209"/>
    </source>
</evidence>
<dbReference type="GO" id="GO:1901891">
    <property type="term" value="P:regulation of cell septum assembly"/>
    <property type="evidence" value="ECO:0007669"/>
    <property type="project" value="InterPro"/>
</dbReference>
<keyword evidence="2 6" id="KW-0132">Cell division</keyword>
<proteinExistence type="inferred from homology"/>
<sequence length="208" mass="22757">MDLVDFKMTKDGLVLVIKDYESIQVILDQIVSKLSQMKGFFAAGDKIMLMMERHEMHSHDIPRIVSLLRQHGIDVAQILIGESFQNDLSSLSRMKLLEERETRSGTKVVKKHVRSGQAVVHSGDIVVLGNVHAGAELLAGGSIVVFGNVKGTLRAGLNEGDSAIIAALSMQPTLLQISGYILREVSNYEEPVIVQVKNGKIVVEKAKA</sequence>
<dbReference type="Gene3D" id="2.160.20.70">
    <property type="match status" value="1"/>
</dbReference>
<keyword evidence="3 6" id="KW-0717">Septation</keyword>
<protein>
    <recommendedName>
        <fullName evidence="6">Probable septum site-determining protein MinC</fullName>
    </recommendedName>
</protein>
<evidence type="ECO:0000256" key="4">
    <source>
        <dbReference type="ARBA" id="ARBA00023306"/>
    </source>
</evidence>
<dbReference type="InterPro" id="IPR013033">
    <property type="entry name" value="MinC"/>
</dbReference>
<dbReference type="InterPro" id="IPR016098">
    <property type="entry name" value="CAP/MinC_C"/>
</dbReference>
<dbReference type="Pfam" id="PF05209">
    <property type="entry name" value="MinC_N"/>
    <property type="match status" value="1"/>
</dbReference>
<dbReference type="GO" id="GO:0000902">
    <property type="term" value="P:cell morphogenesis"/>
    <property type="evidence" value="ECO:0007669"/>
    <property type="project" value="InterPro"/>
</dbReference>
<comment type="caution">
    <text evidence="9">The sequence shown here is derived from an EMBL/GenBank/DDBJ whole genome shotgun (WGS) entry which is preliminary data.</text>
</comment>
<dbReference type="InterPro" id="IPR036145">
    <property type="entry name" value="MinC_C_sf"/>
</dbReference>
<dbReference type="PANTHER" id="PTHR34108:SF1">
    <property type="entry name" value="SEPTUM SITE-DETERMINING PROTEIN MINC"/>
    <property type="match status" value="1"/>
</dbReference>
<comment type="subunit">
    <text evidence="6">Interacts with MinD and FtsZ.</text>
</comment>
<evidence type="ECO:0000256" key="2">
    <source>
        <dbReference type="ARBA" id="ARBA00022618"/>
    </source>
</evidence>
<dbReference type="NCBIfam" id="NF010598">
    <property type="entry name" value="PRK13992.1"/>
    <property type="match status" value="1"/>
</dbReference>
<dbReference type="Pfam" id="PF03775">
    <property type="entry name" value="MinC_C"/>
    <property type="match status" value="1"/>
</dbReference>
<accession>A0A832I724</accession>
<dbReference type="PANTHER" id="PTHR34108">
    <property type="entry name" value="SEPTUM SITE-DETERMINING PROTEIN MINC"/>
    <property type="match status" value="1"/>
</dbReference>
<gene>
    <name evidence="6 9" type="primary">minC</name>
    <name evidence="9" type="ORF">ENW55_06475</name>
</gene>
<dbReference type="InterPro" id="IPR005526">
    <property type="entry name" value="Septum_form_inhib_MinC_C"/>
</dbReference>
<feature type="domain" description="Septum formation inhibitor MinC C-terminal" evidence="7">
    <location>
        <begin position="108"/>
        <end position="204"/>
    </location>
</feature>
<dbReference type="EMBL" id="DTKQ01000048">
    <property type="protein sequence ID" value="HGZ79611.1"/>
    <property type="molecule type" value="Genomic_DNA"/>
</dbReference>
<dbReference type="Gene3D" id="3.30.750.50">
    <property type="entry name" value="Cell-division inhibitor MinC, N-terminal domain"/>
    <property type="match status" value="1"/>
</dbReference>
<dbReference type="HAMAP" id="MF_00267">
    <property type="entry name" value="MinC"/>
    <property type="match status" value="1"/>
</dbReference>
<evidence type="ECO:0000259" key="7">
    <source>
        <dbReference type="Pfam" id="PF03775"/>
    </source>
</evidence>
<feature type="domain" description="Septum formation inhibitor MinC N-terminal" evidence="8">
    <location>
        <begin position="4"/>
        <end position="73"/>
    </location>
</feature>
<dbReference type="SUPFAM" id="SSF63848">
    <property type="entry name" value="Cell-division inhibitor MinC, C-terminal domain"/>
    <property type="match status" value="1"/>
</dbReference>
<evidence type="ECO:0000256" key="6">
    <source>
        <dbReference type="HAMAP-Rule" id="MF_00267"/>
    </source>
</evidence>
<dbReference type="InterPro" id="IPR007874">
    <property type="entry name" value="MinC_N"/>
</dbReference>
<evidence type="ECO:0000313" key="9">
    <source>
        <dbReference type="EMBL" id="HGZ79611.1"/>
    </source>
</evidence>
<evidence type="ECO:0000256" key="3">
    <source>
        <dbReference type="ARBA" id="ARBA00023210"/>
    </source>
</evidence>
<keyword evidence="4 6" id="KW-0131">Cell cycle</keyword>
<dbReference type="AlphaFoldDB" id="A0A832I724"/>
<dbReference type="SUPFAM" id="SSF64043">
    <property type="entry name" value="Cell-division inhibitor MinC, N-terminal domain"/>
    <property type="match status" value="1"/>
</dbReference>